<dbReference type="Gene3D" id="3.30.1240.10">
    <property type="match status" value="1"/>
</dbReference>
<organism evidence="1 2">
    <name type="scientific">Spiroplasma syrphidicola EA-1</name>
    <dbReference type="NCBI Taxonomy" id="1276229"/>
    <lineage>
        <taxon>Bacteria</taxon>
        <taxon>Bacillati</taxon>
        <taxon>Mycoplasmatota</taxon>
        <taxon>Mollicutes</taxon>
        <taxon>Entomoplasmatales</taxon>
        <taxon>Spiroplasmataceae</taxon>
        <taxon>Spiroplasma</taxon>
    </lineage>
</organism>
<dbReference type="Gene3D" id="3.40.50.1000">
    <property type="entry name" value="HAD superfamily/HAD-like"/>
    <property type="match status" value="1"/>
</dbReference>
<dbReference type="PATRIC" id="fig|1276229.3.peg.312"/>
<dbReference type="KEGG" id="ssyr:SSYRP_v1c03150"/>
<dbReference type="InterPro" id="IPR000150">
    <property type="entry name" value="Cof"/>
</dbReference>
<dbReference type="Pfam" id="PF08282">
    <property type="entry name" value="Hydrolase_3"/>
    <property type="match status" value="1"/>
</dbReference>
<dbReference type="OrthoDB" id="388819at2"/>
<dbReference type="RefSeq" id="WP_016340558.1">
    <property type="nucleotide sequence ID" value="NC_021284.1"/>
</dbReference>
<sequence length="272" mass="29820">MDKIKLVALDMDGTACVFQKGVLAANIEPIIATQEKGVKVVFATGRPILTSLQEALKVKMDYYHQYFIGFNGACIYDIKNEEIVHEQTIPAKTLEVIFALAAEHQIKIWCYTNDLAKVIVNFDPILEGNSECAFFDGEFEQYNPNNTLIQEDGYKCLGFDLTDDHPFVVALTEGHNIEIAIDKNGVAEINAPGINKLLGLRWVTAQLGIDLANVMAMGDSMNDYHMLKNVGVGIAMGNAQEAVKAIATEVTSDAKDGGVAKMLNKYILNGEI</sequence>
<dbReference type="InterPro" id="IPR006379">
    <property type="entry name" value="HAD-SF_hydro_IIB"/>
</dbReference>
<keyword evidence="2" id="KW-1185">Reference proteome</keyword>
<gene>
    <name evidence="1" type="ORF">SSYRP_v1c03150</name>
</gene>
<dbReference type="eggNOG" id="COG0561">
    <property type="taxonomic scope" value="Bacteria"/>
</dbReference>
<dbReference type="GO" id="GO:0000287">
    <property type="term" value="F:magnesium ion binding"/>
    <property type="evidence" value="ECO:0007669"/>
    <property type="project" value="TreeGrafter"/>
</dbReference>
<dbReference type="HOGENOM" id="CLU_044146_0_1_14"/>
<keyword evidence="1" id="KW-0378">Hydrolase</keyword>
<dbReference type="InterPro" id="IPR036412">
    <property type="entry name" value="HAD-like_sf"/>
</dbReference>
<dbReference type="GO" id="GO:0005829">
    <property type="term" value="C:cytosol"/>
    <property type="evidence" value="ECO:0007669"/>
    <property type="project" value="TreeGrafter"/>
</dbReference>
<dbReference type="STRING" id="1276229.SSYRP_v1c03150"/>
<protein>
    <submittedName>
        <fullName evidence="1">HAD family hydrolase</fullName>
    </submittedName>
</protein>
<dbReference type="CDD" id="cd07516">
    <property type="entry name" value="HAD_Pase"/>
    <property type="match status" value="1"/>
</dbReference>
<proteinExistence type="predicted"/>
<dbReference type="PROSITE" id="PS01229">
    <property type="entry name" value="COF_2"/>
    <property type="match status" value="1"/>
</dbReference>
<dbReference type="EMBL" id="CP005078">
    <property type="protein sequence ID" value="AGM25909.1"/>
    <property type="molecule type" value="Genomic_DNA"/>
</dbReference>
<dbReference type="SUPFAM" id="SSF56784">
    <property type="entry name" value="HAD-like"/>
    <property type="match status" value="1"/>
</dbReference>
<dbReference type="AlphaFoldDB" id="R4UDC0"/>
<dbReference type="NCBIfam" id="TIGR00099">
    <property type="entry name" value="Cof-subfamily"/>
    <property type="match status" value="1"/>
</dbReference>
<evidence type="ECO:0000313" key="1">
    <source>
        <dbReference type="EMBL" id="AGM25909.1"/>
    </source>
</evidence>
<reference evidence="1 2" key="1">
    <citation type="journal article" date="2013" name="Genome Biol. Evol.">
        <title>Complete genomes of two dipteran-associated spiroplasmas provided insights into the origin, dynamics, and impacts of viral invasion in spiroplasma.</title>
        <authorList>
            <person name="Ku C."/>
            <person name="Lo W.S."/>
            <person name="Chen L.L."/>
            <person name="Kuo C.H."/>
        </authorList>
    </citation>
    <scope>NUCLEOTIDE SEQUENCE [LARGE SCALE GENOMIC DNA]</scope>
    <source>
        <strain evidence="1">EA-1</strain>
    </source>
</reference>
<dbReference type="PANTHER" id="PTHR10000">
    <property type="entry name" value="PHOSPHOSERINE PHOSPHATASE"/>
    <property type="match status" value="1"/>
</dbReference>
<dbReference type="Proteomes" id="UP000013963">
    <property type="component" value="Chromosome"/>
</dbReference>
<dbReference type="SFLD" id="SFLDG01140">
    <property type="entry name" value="C2.B:_Phosphomannomutase_and_P"/>
    <property type="match status" value="1"/>
</dbReference>
<dbReference type="SFLD" id="SFLDS00003">
    <property type="entry name" value="Haloacid_Dehalogenase"/>
    <property type="match status" value="1"/>
</dbReference>
<dbReference type="NCBIfam" id="TIGR01484">
    <property type="entry name" value="HAD-SF-IIB"/>
    <property type="match status" value="1"/>
</dbReference>
<dbReference type="InterPro" id="IPR023214">
    <property type="entry name" value="HAD_sf"/>
</dbReference>
<evidence type="ECO:0000313" key="2">
    <source>
        <dbReference type="Proteomes" id="UP000013963"/>
    </source>
</evidence>
<dbReference type="GO" id="GO:0016791">
    <property type="term" value="F:phosphatase activity"/>
    <property type="evidence" value="ECO:0007669"/>
    <property type="project" value="TreeGrafter"/>
</dbReference>
<accession>R4UDC0</accession>
<dbReference type="PANTHER" id="PTHR10000:SF55">
    <property type="entry name" value="5-AMINO-6-(5-PHOSPHO-D-RIBITYLAMINO)URACIL PHOSPHATASE YCSE"/>
    <property type="match status" value="1"/>
</dbReference>
<name>R4UDC0_9MOLU</name>